<keyword evidence="18" id="KW-0963">Cytoplasm</keyword>
<keyword evidence="12 18" id="KW-0711">Selenium</keyword>
<evidence type="ECO:0000313" key="23">
    <source>
        <dbReference type="Proteomes" id="UP000230750"/>
    </source>
</evidence>
<evidence type="ECO:0000256" key="18">
    <source>
        <dbReference type="PIRNR" id="PIRNR017689"/>
    </source>
</evidence>
<dbReference type="GO" id="GO:0000049">
    <property type="term" value="F:tRNA binding"/>
    <property type="evidence" value="ECO:0007669"/>
    <property type="project" value="UniProtKB-UniRule"/>
</dbReference>
<evidence type="ECO:0000256" key="14">
    <source>
        <dbReference type="ARBA" id="ARBA00030669"/>
    </source>
</evidence>
<comment type="function">
    <text evidence="2 18">Converts O-phosphoseryl-tRNA(Sec) to selenocysteinyl-tRNA(Sec) required for selenoprotein biosynthesis.</text>
</comment>
<comment type="pathway">
    <text evidence="3 18">Aminoacyl-tRNA biosynthesis; selenocysteinyl-tRNA(Sec) biosynthesis; selenocysteinyl-tRNA(Sec) from L-seryl-tRNA(Sec) (archaeal/eukaryal route): step 2/2.</text>
</comment>
<evidence type="ECO:0000256" key="1">
    <source>
        <dbReference type="ARBA" id="ARBA00001933"/>
    </source>
</evidence>
<dbReference type="PANTHER" id="PTHR12944:SF2">
    <property type="entry name" value="O-PHOSPHOSERYL-TRNA(SEC) SELENIUM TRANSFERASE"/>
    <property type="match status" value="1"/>
</dbReference>
<sequence length="497" mass="54721">MNPECESLCRKLIPASYVDQGRDSRRSRENKIRLLLEKRKLPEDGWDDADIEMLLSELSVMDSNNFPGNCGAGEREGRVVSGIVARRHFRLAHGIGRSGDITAIQPKAAGSSILSVMTNAMALDIIRLAGIKSTKSCFVVPMATGMSLVLCFLTLRQLRPDGKYIIWSRIDQKSCFKAILTAGFKPIVIENKLEGDELRTDVEAIKEKIAELGAGNILCLYTTTSCFAPRTPDRLDEVAKICKTEDIPHVVNNAYGLQMSKCCHLVQEAARVGRVDVFVQSTDKNFMVPVGGSIIAGFDEKLIEKISQTYPGRASASPSIDLFVTFLTLGAKGYKSLLQKRKDVFKHLKEKLSALAEKYDERLLETPHNPISMVMSLEKFDSEADSKLVTELGSMLFTRCVSGARVVPRGVTKEIGDHVFQGFQSHTNSYPCAYLTAAAAIGMTKDDVDLFIKRLDKVLAKVQKSKDGNGGNTQTVETSTPASRETPIKIESDSENE</sequence>
<dbReference type="GO" id="GO:0098621">
    <property type="term" value="F:O-phosphoseryl-tRNA(Sec) selenium transferase activity"/>
    <property type="evidence" value="ECO:0007669"/>
    <property type="project" value="UniProtKB-EC"/>
</dbReference>
<evidence type="ECO:0000256" key="20">
    <source>
        <dbReference type="PIRSR" id="PIRSR017689-50"/>
    </source>
</evidence>
<dbReference type="AlphaFoldDB" id="A0A2G8JZX4"/>
<evidence type="ECO:0000256" key="19">
    <source>
        <dbReference type="PIRSR" id="PIRSR017689-1"/>
    </source>
</evidence>
<comment type="subunit">
    <text evidence="13">Homotetramer formed by a catalytic dimer and a non-catalytic dimer serving as a binding platform that orients tRNASec for catalysis. Each tetramer binds the CCA ends of two tRNAs which point to the active sites of the catalytic dimer.</text>
</comment>
<evidence type="ECO:0000256" key="8">
    <source>
        <dbReference type="ARBA" id="ARBA00022679"/>
    </source>
</evidence>
<feature type="binding site" evidence="19">
    <location>
        <position position="313"/>
    </location>
    <ligand>
        <name>substrate</name>
    </ligand>
</feature>
<evidence type="ECO:0000256" key="15">
    <source>
        <dbReference type="ARBA" id="ARBA00032048"/>
    </source>
</evidence>
<feature type="binding site" evidence="19">
    <location>
        <position position="105"/>
    </location>
    <ligand>
        <name>substrate</name>
    </ligand>
</feature>
<evidence type="ECO:0000256" key="13">
    <source>
        <dbReference type="ARBA" id="ARBA00026053"/>
    </source>
</evidence>
<dbReference type="GO" id="GO:0005737">
    <property type="term" value="C:cytoplasm"/>
    <property type="evidence" value="ECO:0007669"/>
    <property type="project" value="UniProtKB-SubCell"/>
</dbReference>
<keyword evidence="10 18" id="KW-0663">Pyridoxal phosphate</keyword>
<keyword evidence="7 18" id="KW-0820">tRNA-binding</keyword>
<dbReference type="Pfam" id="PF05889">
    <property type="entry name" value="SepSecS"/>
    <property type="match status" value="1"/>
</dbReference>
<feature type="modified residue" description="N6-(pyridoxal phosphate)lysine" evidence="20">
    <location>
        <position position="284"/>
    </location>
</feature>
<dbReference type="OrthoDB" id="10263545at2759"/>
<feature type="binding site" evidence="19">
    <location>
        <position position="98"/>
    </location>
    <ligand>
        <name>substrate</name>
    </ligand>
</feature>
<protein>
    <recommendedName>
        <fullName evidence="6 18">O-phosphoseryl-tRNA(Sec) selenium transferase</fullName>
        <ecNumber evidence="5 18">2.9.1.2</ecNumber>
    </recommendedName>
    <alternativeName>
        <fullName evidence="14 18">Selenocysteine synthase</fullName>
    </alternativeName>
    <alternativeName>
        <fullName evidence="15 18">Selenocysteinyl-tRNA(Sec) synthase</fullName>
    </alternativeName>
    <alternativeName>
        <fullName evidence="16 18">Sep-tRNA:Sec-tRNA synthase</fullName>
    </alternativeName>
</protein>
<dbReference type="UniPathway" id="UPA00906">
    <property type="reaction ID" value="UER00898"/>
</dbReference>
<dbReference type="EC" id="2.9.1.2" evidence="5 18"/>
<evidence type="ECO:0000256" key="11">
    <source>
        <dbReference type="ARBA" id="ARBA00022917"/>
    </source>
</evidence>
<feature type="compositionally biased region" description="Polar residues" evidence="21">
    <location>
        <begin position="472"/>
        <end position="483"/>
    </location>
</feature>
<evidence type="ECO:0000256" key="10">
    <source>
        <dbReference type="ARBA" id="ARBA00022898"/>
    </source>
</evidence>
<feature type="binding site" evidence="19">
    <location>
        <position position="399"/>
    </location>
    <ligand>
        <name>tRNA</name>
        <dbReference type="ChEBI" id="CHEBI:17843"/>
    </ligand>
</feature>
<keyword evidence="9 18" id="KW-0694">RNA-binding</keyword>
<dbReference type="InterPro" id="IPR015424">
    <property type="entry name" value="PyrdxlP-dep_Trfase"/>
</dbReference>
<evidence type="ECO:0000256" key="3">
    <source>
        <dbReference type="ARBA" id="ARBA00004822"/>
    </source>
</evidence>
<feature type="binding site" evidence="19">
    <location>
        <position position="271"/>
    </location>
    <ligand>
        <name>tRNA</name>
        <dbReference type="ChEBI" id="CHEBI:17843"/>
    </ligand>
</feature>
<dbReference type="SUPFAM" id="SSF53383">
    <property type="entry name" value="PLP-dependent transferases"/>
    <property type="match status" value="1"/>
</dbReference>
<dbReference type="STRING" id="307972.A0A2G8JZX4"/>
<dbReference type="Gene3D" id="3.40.640.10">
    <property type="entry name" value="Type I PLP-dependent aspartate aminotransferase-like (Major domain)"/>
    <property type="match status" value="1"/>
</dbReference>
<gene>
    <name evidence="22" type="ORF">BSL78_21845</name>
</gene>
<comment type="subcellular location">
    <subcellularLocation>
        <location evidence="18">Cytoplasm</location>
    </subcellularLocation>
</comment>
<accession>A0A2G8JZX4</accession>
<dbReference type="PIRSF" id="PIRSF017689">
    <property type="entry name" value="SepSecS"/>
    <property type="match status" value="1"/>
</dbReference>
<evidence type="ECO:0000256" key="16">
    <source>
        <dbReference type="ARBA" id="ARBA00032693"/>
    </source>
</evidence>
<dbReference type="PANTHER" id="PTHR12944">
    <property type="entry name" value="SOLUBLE LIVER ANTIGEN/LIVER PANCREAS ANTIGEN"/>
    <property type="match status" value="1"/>
</dbReference>
<evidence type="ECO:0000256" key="7">
    <source>
        <dbReference type="ARBA" id="ARBA00022555"/>
    </source>
</evidence>
<evidence type="ECO:0000256" key="4">
    <source>
        <dbReference type="ARBA" id="ARBA00007037"/>
    </source>
</evidence>
<proteinExistence type="inferred from homology"/>
<comment type="cofactor">
    <cofactor evidence="1 18 20">
        <name>pyridoxal 5'-phosphate</name>
        <dbReference type="ChEBI" id="CHEBI:597326"/>
    </cofactor>
</comment>
<keyword evidence="11 18" id="KW-0648">Protein biosynthesis</keyword>
<keyword evidence="8 18" id="KW-0808">Transferase</keyword>
<organism evidence="22 23">
    <name type="scientific">Stichopus japonicus</name>
    <name type="common">Sea cucumber</name>
    <dbReference type="NCBI Taxonomy" id="307972"/>
    <lineage>
        <taxon>Eukaryota</taxon>
        <taxon>Metazoa</taxon>
        <taxon>Echinodermata</taxon>
        <taxon>Eleutherozoa</taxon>
        <taxon>Echinozoa</taxon>
        <taxon>Holothuroidea</taxon>
        <taxon>Aspidochirotacea</taxon>
        <taxon>Aspidochirotida</taxon>
        <taxon>Stichopodidae</taxon>
        <taxon>Apostichopus</taxon>
    </lineage>
</organism>
<evidence type="ECO:0000256" key="2">
    <source>
        <dbReference type="ARBA" id="ARBA00002552"/>
    </source>
</evidence>
<comment type="catalytic activity">
    <reaction evidence="17 18">
        <text>O-phospho-L-seryl-tRNA(Sec) + selenophosphate + H2O = L-selenocysteinyl-tRNA(Sec) + 2 phosphate</text>
        <dbReference type="Rhea" id="RHEA:25041"/>
        <dbReference type="Rhea" id="RHEA-COMP:9743"/>
        <dbReference type="Rhea" id="RHEA-COMP:9947"/>
        <dbReference type="ChEBI" id="CHEBI:15377"/>
        <dbReference type="ChEBI" id="CHEBI:16144"/>
        <dbReference type="ChEBI" id="CHEBI:43474"/>
        <dbReference type="ChEBI" id="CHEBI:78551"/>
        <dbReference type="ChEBI" id="CHEBI:78573"/>
        <dbReference type="EC" id="2.9.1.2"/>
    </reaction>
</comment>
<dbReference type="EMBL" id="MRZV01001031">
    <property type="protein sequence ID" value="PIK41298.1"/>
    <property type="molecule type" value="Genomic_DNA"/>
</dbReference>
<dbReference type="InterPro" id="IPR008829">
    <property type="entry name" value="SepSecS/SepCysS"/>
</dbReference>
<dbReference type="GO" id="GO:0001514">
    <property type="term" value="P:selenocysteine incorporation"/>
    <property type="evidence" value="ECO:0007669"/>
    <property type="project" value="TreeGrafter"/>
</dbReference>
<feature type="site" description="May act as a substrate filter by repelling compounds with a negatively charged alpha-carboxylate" evidence="20">
    <location>
        <position position="74"/>
    </location>
</feature>
<evidence type="ECO:0000256" key="5">
    <source>
        <dbReference type="ARBA" id="ARBA00012464"/>
    </source>
</evidence>
<keyword evidence="23" id="KW-1185">Reference proteome</keyword>
<feature type="compositionally biased region" description="Basic and acidic residues" evidence="21">
    <location>
        <begin position="486"/>
        <end position="497"/>
    </location>
</feature>
<feature type="binding site" evidence="19">
    <location>
        <position position="97"/>
    </location>
    <ligand>
        <name>substrate</name>
    </ligand>
</feature>
<evidence type="ECO:0000256" key="21">
    <source>
        <dbReference type="SAM" id="MobiDB-lite"/>
    </source>
</evidence>
<feature type="region of interest" description="Disordered" evidence="21">
    <location>
        <begin position="464"/>
        <end position="497"/>
    </location>
</feature>
<reference evidence="22 23" key="1">
    <citation type="journal article" date="2017" name="PLoS Biol.">
        <title>The sea cucumber genome provides insights into morphological evolution and visceral regeneration.</title>
        <authorList>
            <person name="Zhang X."/>
            <person name="Sun L."/>
            <person name="Yuan J."/>
            <person name="Sun Y."/>
            <person name="Gao Y."/>
            <person name="Zhang L."/>
            <person name="Li S."/>
            <person name="Dai H."/>
            <person name="Hamel J.F."/>
            <person name="Liu C."/>
            <person name="Yu Y."/>
            <person name="Liu S."/>
            <person name="Lin W."/>
            <person name="Guo K."/>
            <person name="Jin S."/>
            <person name="Xu P."/>
            <person name="Storey K.B."/>
            <person name="Huan P."/>
            <person name="Zhang T."/>
            <person name="Zhou Y."/>
            <person name="Zhang J."/>
            <person name="Lin C."/>
            <person name="Li X."/>
            <person name="Xing L."/>
            <person name="Huo D."/>
            <person name="Sun M."/>
            <person name="Wang L."/>
            <person name="Mercier A."/>
            <person name="Li F."/>
            <person name="Yang H."/>
            <person name="Xiang J."/>
        </authorList>
    </citation>
    <scope>NUCLEOTIDE SEQUENCE [LARGE SCALE GENOMIC DNA]</scope>
    <source>
        <strain evidence="22">Shaxun</strain>
        <tissue evidence="22">Muscle</tissue>
    </source>
</reference>
<evidence type="ECO:0000256" key="12">
    <source>
        <dbReference type="ARBA" id="ARBA00023266"/>
    </source>
</evidence>
<dbReference type="Proteomes" id="UP000230750">
    <property type="component" value="Unassembled WGS sequence"/>
</dbReference>
<comment type="caution">
    <text evidence="22">The sequence shown here is derived from an EMBL/GenBank/DDBJ whole genome shotgun (WGS) entry which is preliminary data.</text>
</comment>
<evidence type="ECO:0000256" key="17">
    <source>
        <dbReference type="ARBA" id="ARBA00048808"/>
    </source>
</evidence>
<feature type="binding site" evidence="19">
    <location>
        <position position="464"/>
    </location>
    <ligand>
        <name>tRNA</name>
        <dbReference type="ChEBI" id="CHEBI:17843"/>
    </ligand>
</feature>
<evidence type="ECO:0000256" key="6">
    <source>
        <dbReference type="ARBA" id="ARBA00021963"/>
    </source>
</evidence>
<name>A0A2G8JZX4_STIJA</name>
<evidence type="ECO:0000256" key="9">
    <source>
        <dbReference type="ARBA" id="ARBA00022884"/>
    </source>
</evidence>
<feature type="binding site" evidence="19">
    <location>
        <position position="75"/>
    </location>
    <ligand>
        <name>pyridoxal 5'-phosphate</name>
        <dbReference type="ChEBI" id="CHEBI:597326"/>
    </ligand>
</feature>
<dbReference type="NCBIfam" id="TIGR03531">
    <property type="entry name" value="selenium_SpcS"/>
    <property type="match status" value="1"/>
</dbReference>
<dbReference type="InterPro" id="IPR015421">
    <property type="entry name" value="PyrdxlP-dep_Trfase_major"/>
</dbReference>
<comment type="similarity">
    <text evidence="4 18">Belongs to the SepSecS family.</text>
</comment>
<dbReference type="InterPro" id="IPR019872">
    <property type="entry name" value="Sec-tRNA_Se_transferase"/>
</dbReference>
<dbReference type="GO" id="GO:0001717">
    <property type="term" value="P:conversion of seryl-tRNAsec to selenocys-tRNAsec"/>
    <property type="evidence" value="ECO:0007669"/>
    <property type="project" value="UniProtKB-UniRule"/>
</dbReference>
<evidence type="ECO:0000313" key="22">
    <source>
        <dbReference type="EMBL" id="PIK41298.1"/>
    </source>
</evidence>